<dbReference type="InterPro" id="IPR002253">
    <property type="entry name" value="Flavin_mOase_1"/>
</dbReference>
<keyword evidence="12 18" id="KW-0472">Membrane</keyword>
<dbReference type="OrthoDB" id="66881at2759"/>
<keyword evidence="8 18" id="KW-0521">NADP</keyword>
<evidence type="ECO:0000256" key="6">
    <source>
        <dbReference type="ARBA" id="ARBA00022824"/>
    </source>
</evidence>
<accession>A0A8T2IYS2</accession>
<keyword evidence="10 18" id="KW-0560">Oxidoreductase</keyword>
<dbReference type="GO" id="GO:0005789">
    <property type="term" value="C:endoplasmic reticulum membrane"/>
    <property type="evidence" value="ECO:0007669"/>
    <property type="project" value="UniProtKB-SubCell"/>
</dbReference>
<evidence type="ECO:0000256" key="13">
    <source>
        <dbReference type="ARBA" id="ARBA00045957"/>
    </source>
</evidence>
<dbReference type="SUPFAM" id="SSF51905">
    <property type="entry name" value="FAD/NAD(P)-binding domain"/>
    <property type="match status" value="2"/>
</dbReference>
<evidence type="ECO:0000256" key="3">
    <source>
        <dbReference type="ARBA" id="ARBA00009183"/>
    </source>
</evidence>
<dbReference type="FunFam" id="3.50.50.60:FF:000159">
    <property type="entry name" value="Dimethylaniline monooxygenase [N-oxide-forming]"/>
    <property type="match status" value="1"/>
</dbReference>
<dbReference type="InterPro" id="IPR036188">
    <property type="entry name" value="FAD/NAD-bd_sf"/>
</dbReference>
<name>A0A8T2IYS2_9PIPI</name>
<keyword evidence="11 18" id="KW-0503">Monooxygenase</keyword>
<keyword evidence="7 18" id="KW-0274">FAD</keyword>
<evidence type="ECO:0000256" key="8">
    <source>
        <dbReference type="ARBA" id="ARBA00022857"/>
    </source>
</evidence>
<keyword evidence="9 20" id="KW-1133">Transmembrane helix</keyword>
<dbReference type="PRINTS" id="PR01121">
    <property type="entry name" value="FMOXYGENASE1"/>
</dbReference>
<comment type="catalytic activity">
    <reaction evidence="16">
        <text>trimethylamine + NADPH + O2 = trimethylamine N-oxide + NADP(+) + H2O</text>
        <dbReference type="Rhea" id="RHEA:31979"/>
        <dbReference type="ChEBI" id="CHEBI:15377"/>
        <dbReference type="ChEBI" id="CHEBI:15379"/>
        <dbReference type="ChEBI" id="CHEBI:15724"/>
        <dbReference type="ChEBI" id="CHEBI:57783"/>
        <dbReference type="ChEBI" id="CHEBI:58349"/>
        <dbReference type="ChEBI" id="CHEBI:58389"/>
        <dbReference type="EC" id="1.14.13.148"/>
    </reaction>
    <physiologicalReaction direction="left-to-right" evidence="16">
        <dbReference type="Rhea" id="RHEA:31980"/>
    </physiologicalReaction>
</comment>
<organism evidence="21 22">
    <name type="scientific">Hymenochirus boettgeri</name>
    <name type="common">Congo dwarf clawed frog</name>
    <dbReference type="NCBI Taxonomy" id="247094"/>
    <lineage>
        <taxon>Eukaryota</taxon>
        <taxon>Metazoa</taxon>
        <taxon>Chordata</taxon>
        <taxon>Craniata</taxon>
        <taxon>Vertebrata</taxon>
        <taxon>Euteleostomi</taxon>
        <taxon>Amphibia</taxon>
        <taxon>Batrachia</taxon>
        <taxon>Anura</taxon>
        <taxon>Pipoidea</taxon>
        <taxon>Pipidae</taxon>
        <taxon>Pipinae</taxon>
        <taxon>Hymenochirus</taxon>
    </lineage>
</organism>
<dbReference type="PANTHER" id="PTHR23023">
    <property type="entry name" value="DIMETHYLANILINE MONOOXYGENASE"/>
    <property type="match status" value="1"/>
</dbReference>
<evidence type="ECO:0000256" key="5">
    <source>
        <dbReference type="ARBA" id="ARBA00022692"/>
    </source>
</evidence>
<evidence type="ECO:0000256" key="2">
    <source>
        <dbReference type="ARBA" id="ARBA00004389"/>
    </source>
</evidence>
<dbReference type="InterPro" id="IPR000960">
    <property type="entry name" value="Flavin_mOase"/>
</dbReference>
<evidence type="ECO:0000256" key="17">
    <source>
        <dbReference type="ARBA" id="ARBA00049443"/>
    </source>
</evidence>
<evidence type="ECO:0000256" key="9">
    <source>
        <dbReference type="ARBA" id="ARBA00022989"/>
    </source>
</evidence>
<sequence>MVKNVAVIGAGISGLIAIKYCLEEGLEPTCFERSDDIGGVWRFTDEVEVGRGSIYKSLVANASKELMALSDFPMPEDFPNFLPNEKFLEYCRLYSEHFKLGKYIKFKTKVCSVKKNTDFPLTGQWVVVTETIGEKETAIFDAVMVCGGQYNEPSIDLDTFPGIEKFKGQVMHCREYKRAVGFDGKQVLIIGMGNSGVDVSTELCTKASKVYISTTSGVWVIRRLGEGGYPWDLKFVTRFKNFILSSVPPSWARWIIKNYMNQYFNHHFYGIQPKGIVWKEPLVNEEFPSRILSGSVVVKPGIKRFTENSAHFEDGTKIDNLDVVILATGYKYSFPFLDESVVKVDDSKGFLYKKIIPLDLEKPTLAIIGIIQHVGPAMVSAELQSWWATRLFKGLIKLPSAAEMKEELSRDEKLRLRWFATAKNNCRRTEYIQYLDEIAAQIGIKPNLFKLFITDPVLAMKVLFGPCNAYQYRLTGPGKFPGAREAIMTQWKRIEKPLKTRVVEDQTSFNFSTIFLWFICLVILFVAMLVIH</sequence>
<dbReference type="PRINTS" id="PR00370">
    <property type="entry name" value="FMOXYGENASE"/>
</dbReference>
<dbReference type="GO" id="GO:0004499">
    <property type="term" value="F:N,N-dimethylaniline monooxygenase activity"/>
    <property type="evidence" value="ECO:0007669"/>
    <property type="project" value="UniProtKB-UniRule"/>
</dbReference>
<evidence type="ECO:0000256" key="16">
    <source>
        <dbReference type="ARBA" id="ARBA00048088"/>
    </source>
</evidence>
<keyword evidence="22" id="KW-1185">Reference proteome</keyword>
<evidence type="ECO:0000256" key="12">
    <source>
        <dbReference type="ARBA" id="ARBA00023136"/>
    </source>
</evidence>
<dbReference type="GO" id="GO:0034899">
    <property type="term" value="F:trimethylamine monooxygenase activity"/>
    <property type="evidence" value="ECO:0007669"/>
    <property type="project" value="UniProtKB-EC"/>
</dbReference>
<dbReference type="Proteomes" id="UP000812440">
    <property type="component" value="Chromosome 4"/>
</dbReference>
<comment type="catalytic activity">
    <reaction evidence="14">
        <text>hypotaurine + NADH + O2 + H(+) = taurine + NAD(+) + H2O</text>
        <dbReference type="Rhea" id="RHEA:74111"/>
        <dbReference type="ChEBI" id="CHEBI:15377"/>
        <dbReference type="ChEBI" id="CHEBI:15378"/>
        <dbReference type="ChEBI" id="CHEBI:15379"/>
        <dbReference type="ChEBI" id="CHEBI:57540"/>
        <dbReference type="ChEBI" id="CHEBI:57853"/>
        <dbReference type="ChEBI" id="CHEBI:57945"/>
        <dbReference type="ChEBI" id="CHEBI:507393"/>
        <dbReference type="EC" id="1.14.13.8"/>
    </reaction>
    <physiologicalReaction direction="left-to-right" evidence="14">
        <dbReference type="Rhea" id="RHEA:74112"/>
    </physiologicalReaction>
</comment>
<evidence type="ECO:0000313" key="22">
    <source>
        <dbReference type="Proteomes" id="UP000812440"/>
    </source>
</evidence>
<evidence type="ECO:0000256" key="18">
    <source>
        <dbReference type="PIRNR" id="PIRNR000332"/>
    </source>
</evidence>
<evidence type="ECO:0000256" key="15">
    <source>
        <dbReference type="ARBA" id="ARBA00048041"/>
    </source>
</evidence>
<dbReference type="EC" id="1.-.-.-" evidence="19"/>
<evidence type="ECO:0000256" key="20">
    <source>
        <dbReference type="SAM" id="Phobius"/>
    </source>
</evidence>
<comment type="function">
    <text evidence="13">Broad spectrum monooxygenase that catalyzes the oxygenation of a wide variety of nitrogen- and sulfur-containing compounds including xenobiotics. Catalyzes the S-oxygenation of hypotaurine to produce taurine, an organic osmolyte involved in cell volume regulation as well as a variety of cytoprotective and developmental processes. In vitro, catalyzes the N-oxygenation of trimethylamine (TMA) to produce trimethylamine N-oxide (TMAO) and could therefore participate to the detoxification of this compound that is generated by the action of gut microbiota from dietary precursors such as choline, choline containing compounds, betaine or L-carnitine.</text>
</comment>
<comment type="subcellular location">
    <subcellularLocation>
        <location evidence="2">Endoplasmic reticulum membrane</location>
        <topology evidence="2">Single-pass membrane protein</topology>
    </subcellularLocation>
</comment>
<comment type="catalytic activity">
    <reaction evidence="15">
        <text>hypotaurine + NADPH + O2 + H(+) = taurine + NADP(+) + H2O</text>
        <dbReference type="Rhea" id="RHEA:69819"/>
        <dbReference type="ChEBI" id="CHEBI:15377"/>
        <dbReference type="ChEBI" id="CHEBI:15378"/>
        <dbReference type="ChEBI" id="CHEBI:15379"/>
        <dbReference type="ChEBI" id="CHEBI:57783"/>
        <dbReference type="ChEBI" id="CHEBI:57853"/>
        <dbReference type="ChEBI" id="CHEBI:58349"/>
        <dbReference type="ChEBI" id="CHEBI:507393"/>
        <dbReference type="EC" id="1.14.13.8"/>
    </reaction>
    <physiologicalReaction direction="left-to-right" evidence="15">
        <dbReference type="Rhea" id="RHEA:69820"/>
    </physiologicalReaction>
</comment>
<comment type="caution">
    <text evidence="21">The sequence shown here is derived from an EMBL/GenBank/DDBJ whole genome shotgun (WGS) entry which is preliminary data.</text>
</comment>
<protein>
    <recommendedName>
        <fullName evidence="19">Flavin-containing monooxygenase</fullName>
        <ecNumber evidence="19">1.-.-.-</ecNumber>
    </recommendedName>
</protein>
<evidence type="ECO:0000256" key="11">
    <source>
        <dbReference type="ARBA" id="ARBA00023033"/>
    </source>
</evidence>
<reference evidence="21" key="1">
    <citation type="thesis" date="2020" institute="ProQuest LLC" country="789 East Eisenhower Parkway, Ann Arbor, MI, USA">
        <title>Comparative Genomics and Chromosome Evolution.</title>
        <authorList>
            <person name="Mudd A.B."/>
        </authorList>
    </citation>
    <scope>NUCLEOTIDE SEQUENCE</scope>
    <source>
        <strain evidence="21">Female2</strain>
        <tissue evidence="21">Blood</tissue>
    </source>
</reference>
<evidence type="ECO:0000256" key="19">
    <source>
        <dbReference type="RuleBase" id="RU361177"/>
    </source>
</evidence>
<comment type="cofactor">
    <cofactor evidence="1 18 19">
        <name>FAD</name>
        <dbReference type="ChEBI" id="CHEBI:57692"/>
    </cofactor>
</comment>
<dbReference type="Gene3D" id="3.50.50.60">
    <property type="entry name" value="FAD/NAD(P)-binding domain"/>
    <property type="match status" value="2"/>
</dbReference>
<evidence type="ECO:0000256" key="7">
    <source>
        <dbReference type="ARBA" id="ARBA00022827"/>
    </source>
</evidence>
<keyword evidence="4 18" id="KW-0285">Flavoprotein</keyword>
<comment type="similarity">
    <text evidence="3 18 19">Belongs to the FMO family.</text>
</comment>
<evidence type="ECO:0000256" key="14">
    <source>
        <dbReference type="ARBA" id="ARBA00047338"/>
    </source>
</evidence>
<evidence type="ECO:0000256" key="1">
    <source>
        <dbReference type="ARBA" id="ARBA00001974"/>
    </source>
</evidence>
<evidence type="ECO:0000313" key="21">
    <source>
        <dbReference type="EMBL" id="KAG8436657.1"/>
    </source>
</evidence>
<proteinExistence type="inferred from homology"/>
<dbReference type="GO" id="GO:0050661">
    <property type="term" value="F:NADP binding"/>
    <property type="evidence" value="ECO:0007669"/>
    <property type="project" value="InterPro"/>
</dbReference>
<dbReference type="InterPro" id="IPR050346">
    <property type="entry name" value="FMO-like"/>
</dbReference>
<dbReference type="Pfam" id="PF00743">
    <property type="entry name" value="FMO-like"/>
    <property type="match status" value="1"/>
</dbReference>
<keyword evidence="5 20" id="KW-0812">Transmembrane</keyword>
<dbReference type="EMBL" id="JAACNH010000007">
    <property type="protein sequence ID" value="KAG8436657.1"/>
    <property type="molecule type" value="Genomic_DNA"/>
</dbReference>
<evidence type="ECO:0000256" key="4">
    <source>
        <dbReference type="ARBA" id="ARBA00022630"/>
    </source>
</evidence>
<dbReference type="PIRSF" id="PIRSF000332">
    <property type="entry name" value="FMO"/>
    <property type="match status" value="1"/>
</dbReference>
<comment type="catalytic activity">
    <reaction evidence="17">
        <text>N,N-dimethylaniline + NADPH + O2 + H(+) = N,N-dimethylaniline N-oxide + NADP(+) + H2O</text>
        <dbReference type="Rhea" id="RHEA:24468"/>
        <dbReference type="ChEBI" id="CHEBI:15377"/>
        <dbReference type="ChEBI" id="CHEBI:15378"/>
        <dbReference type="ChEBI" id="CHEBI:15379"/>
        <dbReference type="ChEBI" id="CHEBI:16269"/>
        <dbReference type="ChEBI" id="CHEBI:17735"/>
        <dbReference type="ChEBI" id="CHEBI:57783"/>
        <dbReference type="ChEBI" id="CHEBI:58349"/>
        <dbReference type="EC" id="1.14.13.8"/>
    </reaction>
    <physiologicalReaction direction="left-to-right" evidence="17">
        <dbReference type="Rhea" id="RHEA:24469"/>
    </physiologicalReaction>
</comment>
<dbReference type="AlphaFoldDB" id="A0A8T2IYS2"/>
<feature type="transmembrane region" description="Helical" evidence="20">
    <location>
        <begin position="509"/>
        <end position="531"/>
    </location>
</feature>
<keyword evidence="6 18" id="KW-0256">Endoplasmic reticulum</keyword>
<dbReference type="GO" id="GO:0050660">
    <property type="term" value="F:flavin adenine dinucleotide binding"/>
    <property type="evidence" value="ECO:0007669"/>
    <property type="project" value="InterPro"/>
</dbReference>
<gene>
    <name evidence="21" type="ORF">GDO86_007668</name>
</gene>
<evidence type="ECO:0000256" key="10">
    <source>
        <dbReference type="ARBA" id="ARBA00023002"/>
    </source>
</evidence>
<dbReference type="InterPro" id="IPR020946">
    <property type="entry name" value="Flavin_mOase-like"/>
</dbReference>